<proteinExistence type="predicted"/>
<reference evidence="2 3" key="1">
    <citation type="journal article" date="2016" name="Nat. Commun.">
        <title>Thousands of microbial genomes shed light on interconnected biogeochemical processes in an aquifer system.</title>
        <authorList>
            <person name="Anantharaman K."/>
            <person name="Brown C.T."/>
            <person name="Hug L.A."/>
            <person name="Sharon I."/>
            <person name="Castelle C.J."/>
            <person name="Probst A.J."/>
            <person name="Thomas B.C."/>
            <person name="Singh A."/>
            <person name="Wilkins M.J."/>
            <person name="Karaoz U."/>
            <person name="Brodie E.L."/>
            <person name="Williams K.H."/>
            <person name="Hubbard S.S."/>
            <person name="Banfield J.F."/>
        </authorList>
    </citation>
    <scope>NUCLEOTIDE SEQUENCE [LARGE SCALE GENOMIC DNA]</scope>
</reference>
<dbReference type="EMBL" id="MGEF01000004">
    <property type="protein sequence ID" value="OGL79592.1"/>
    <property type="molecule type" value="Genomic_DNA"/>
</dbReference>
<dbReference type="Gene3D" id="1.10.10.10">
    <property type="entry name" value="Winged helix-like DNA-binding domain superfamily/Winged helix DNA-binding domain"/>
    <property type="match status" value="1"/>
</dbReference>
<evidence type="ECO:0008006" key="4">
    <source>
        <dbReference type="Google" id="ProtNLM"/>
    </source>
</evidence>
<evidence type="ECO:0000313" key="3">
    <source>
        <dbReference type="Proteomes" id="UP000176604"/>
    </source>
</evidence>
<evidence type="ECO:0000313" key="2">
    <source>
        <dbReference type="EMBL" id="OGL79592.1"/>
    </source>
</evidence>
<dbReference type="InterPro" id="IPR036388">
    <property type="entry name" value="WH-like_DNA-bd_sf"/>
</dbReference>
<keyword evidence="1" id="KW-0472">Membrane</keyword>
<dbReference type="InterPro" id="IPR036390">
    <property type="entry name" value="WH_DNA-bd_sf"/>
</dbReference>
<name>A0A1F7UMU8_9BACT</name>
<dbReference type="AlphaFoldDB" id="A0A1F7UMU8"/>
<keyword evidence="1" id="KW-0812">Transmembrane</keyword>
<feature type="transmembrane region" description="Helical" evidence="1">
    <location>
        <begin position="64"/>
        <end position="84"/>
    </location>
</feature>
<keyword evidence="1" id="KW-1133">Transmembrane helix</keyword>
<protein>
    <recommendedName>
        <fullName evidence="4">HTH arsR-type domain-containing protein</fullName>
    </recommendedName>
</protein>
<evidence type="ECO:0000256" key="1">
    <source>
        <dbReference type="SAM" id="Phobius"/>
    </source>
</evidence>
<organism evidence="2 3">
    <name type="scientific">Candidatus Uhrbacteria bacterium RIFCSPHIGHO2_12_FULL_54_23</name>
    <dbReference type="NCBI Taxonomy" id="1802397"/>
    <lineage>
        <taxon>Bacteria</taxon>
        <taxon>Candidatus Uhriibacteriota</taxon>
    </lineage>
</organism>
<dbReference type="Proteomes" id="UP000176604">
    <property type="component" value="Unassembled WGS sequence"/>
</dbReference>
<dbReference type="STRING" id="1802397.A3J43_02695"/>
<dbReference type="SUPFAM" id="SSF46785">
    <property type="entry name" value="Winged helix' DNA-binding domain"/>
    <property type="match status" value="1"/>
</dbReference>
<gene>
    <name evidence="2" type="ORF">A3J43_02695</name>
</gene>
<sequence>MSATHVHGWQEGGNAGWGIRVAARERGSPCAIVHEYAFIIEVDKPERNTLSRNYDNFLTYEQDIHILYAAAAGVYYITMLEQLFGSRTRIKLLKIFLAQPHQPFFVRELTRKIGERINSVRREIANLERLGVVRQGRTEEEAPVKRGKGKKAVVKGGDHRKYFRANPEFVLFEELKTLVLKSQLLVGRTLTEAVEKLGKVKLLMLTGFFVGDDEAATDLVAVGTLHRKRLAALVRLLEKSFGQEVRYTLMSTREFLSRRAMTDKFLYRILEGKKTVLVDRIDQ</sequence>
<comment type="caution">
    <text evidence="2">The sequence shown here is derived from an EMBL/GenBank/DDBJ whole genome shotgun (WGS) entry which is preliminary data.</text>
</comment>
<accession>A0A1F7UMU8</accession>